<keyword evidence="1" id="KW-0812">Transmembrane</keyword>
<evidence type="ECO:0000313" key="3">
    <source>
        <dbReference type="Proteomes" id="UP001608902"/>
    </source>
</evidence>
<reference evidence="2 3" key="1">
    <citation type="submission" date="2024-08" db="EMBL/GenBank/DDBJ databases">
        <title>Gnathostoma spinigerum genome.</title>
        <authorList>
            <person name="Gonzalez-Bertolin B."/>
            <person name="Monzon S."/>
            <person name="Zaballos A."/>
            <person name="Jimenez P."/>
            <person name="Dekumyoy P."/>
            <person name="Varona S."/>
            <person name="Cuesta I."/>
            <person name="Sumanam S."/>
            <person name="Adisakwattana P."/>
            <person name="Gasser R.B."/>
            <person name="Hernandez-Gonzalez A."/>
            <person name="Young N.D."/>
            <person name="Perteguer M.J."/>
        </authorList>
    </citation>
    <scope>NUCLEOTIDE SEQUENCE [LARGE SCALE GENOMIC DNA]</scope>
    <source>
        <strain evidence="2">AL3</strain>
        <tissue evidence="2">Liver</tissue>
    </source>
</reference>
<dbReference type="AlphaFoldDB" id="A0ABD6EXL1"/>
<evidence type="ECO:0000256" key="1">
    <source>
        <dbReference type="SAM" id="Phobius"/>
    </source>
</evidence>
<protein>
    <submittedName>
        <fullName evidence="2">Uncharacterized protein</fullName>
    </submittedName>
</protein>
<keyword evidence="1" id="KW-1133">Transmembrane helix</keyword>
<keyword evidence="1" id="KW-0472">Membrane</keyword>
<organism evidence="2 3">
    <name type="scientific">Gnathostoma spinigerum</name>
    <dbReference type="NCBI Taxonomy" id="75299"/>
    <lineage>
        <taxon>Eukaryota</taxon>
        <taxon>Metazoa</taxon>
        <taxon>Ecdysozoa</taxon>
        <taxon>Nematoda</taxon>
        <taxon>Chromadorea</taxon>
        <taxon>Rhabditida</taxon>
        <taxon>Spirurina</taxon>
        <taxon>Gnathostomatomorpha</taxon>
        <taxon>Gnathostomatoidea</taxon>
        <taxon>Gnathostomatidae</taxon>
        <taxon>Gnathostoma</taxon>
    </lineage>
</organism>
<sequence>MRLSPVARILLRLRSGEVVWREIREERLPKGGKKLSFGSSSLFGFGLFLVAFFYATFKAEFSPESKVARWYRNVATHPAKWLSPKQEIPNLDRTVIAK</sequence>
<comment type="caution">
    <text evidence="2">The sequence shown here is derived from an EMBL/GenBank/DDBJ whole genome shotgun (WGS) entry which is preliminary data.</text>
</comment>
<accession>A0ABD6EXL1</accession>
<gene>
    <name evidence="2" type="ORF">AB6A40_007709</name>
</gene>
<proteinExistence type="predicted"/>
<dbReference type="Proteomes" id="UP001608902">
    <property type="component" value="Unassembled WGS sequence"/>
</dbReference>
<feature type="transmembrane region" description="Helical" evidence="1">
    <location>
        <begin position="35"/>
        <end position="57"/>
    </location>
</feature>
<name>A0ABD6EXL1_9BILA</name>
<dbReference type="EMBL" id="JBGFUD010006444">
    <property type="protein sequence ID" value="MFH4981000.1"/>
    <property type="molecule type" value="Genomic_DNA"/>
</dbReference>
<keyword evidence="3" id="KW-1185">Reference proteome</keyword>
<evidence type="ECO:0000313" key="2">
    <source>
        <dbReference type="EMBL" id="MFH4981000.1"/>
    </source>
</evidence>